<comment type="catalytic activity">
    <reaction evidence="7">
        <text>adenosine(1518)/adenosine(1519) in 16S rRNA + 4 S-adenosyl-L-methionine = N(6)-dimethyladenosine(1518)/N(6)-dimethyladenosine(1519) in 16S rRNA + 4 S-adenosyl-L-homocysteine + 4 H(+)</text>
        <dbReference type="Rhea" id="RHEA:19609"/>
        <dbReference type="Rhea" id="RHEA-COMP:10232"/>
        <dbReference type="Rhea" id="RHEA-COMP:10233"/>
        <dbReference type="ChEBI" id="CHEBI:15378"/>
        <dbReference type="ChEBI" id="CHEBI:57856"/>
        <dbReference type="ChEBI" id="CHEBI:59789"/>
        <dbReference type="ChEBI" id="CHEBI:74411"/>
        <dbReference type="ChEBI" id="CHEBI:74493"/>
        <dbReference type="EC" id="2.1.1.182"/>
    </reaction>
</comment>
<feature type="binding site" evidence="7 8">
    <location>
        <position position="77"/>
    </location>
    <ligand>
        <name>S-adenosyl-L-methionine</name>
        <dbReference type="ChEBI" id="CHEBI:59789"/>
    </ligand>
</feature>
<dbReference type="OrthoDB" id="9814755at2"/>
<comment type="function">
    <text evidence="7">Specifically dimethylates two adjacent adenosines (A1518 and A1519) in the loop of a conserved hairpin near the 3'-end of 16S rRNA in the 30S particle. May play a critical role in biogenesis of 30S subunits.</text>
</comment>
<evidence type="ECO:0000256" key="8">
    <source>
        <dbReference type="PROSITE-ProRule" id="PRU01026"/>
    </source>
</evidence>
<dbReference type="InterPro" id="IPR020596">
    <property type="entry name" value="rRNA_Ade_Mease_Trfase_CS"/>
</dbReference>
<dbReference type="SMART" id="SM00650">
    <property type="entry name" value="rADc"/>
    <property type="match status" value="1"/>
</dbReference>
<comment type="caution">
    <text evidence="10">The sequence shown here is derived from an EMBL/GenBank/DDBJ whole genome shotgun (WGS) entry which is preliminary data.</text>
</comment>
<dbReference type="GO" id="GO:0003723">
    <property type="term" value="F:RNA binding"/>
    <property type="evidence" value="ECO:0007669"/>
    <property type="project" value="UniProtKB-UniRule"/>
</dbReference>
<dbReference type="CDD" id="cd02440">
    <property type="entry name" value="AdoMet_MTases"/>
    <property type="match status" value="1"/>
</dbReference>
<keyword evidence="5 7" id="KW-0949">S-adenosyl-L-methionine</keyword>
<dbReference type="PROSITE" id="PS01131">
    <property type="entry name" value="RRNA_A_DIMETH"/>
    <property type="match status" value="1"/>
</dbReference>
<comment type="similarity">
    <text evidence="7">Belongs to the class I-like SAM-binding methyltransferase superfamily. rRNA adenine N(6)-methyltransferase family. RsmA subfamily.</text>
</comment>
<evidence type="ECO:0000313" key="11">
    <source>
        <dbReference type="Proteomes" id="UP000297975"/>
    </source>
</evidence>
<dbReference type="Gene3D" id="3.40.50.150">
    <property type="entry name" value="Vaccinia Virus protein VP39"/>
    <property type="match status" value="1"/>
</dbReference>
<dbReference type="InterPro" id="IPR023165">
    <property type="entry name" value="rRNA_Ade_diMease-like_C"/>
</dbReference>
<dbReference type="InterPro" id="IPR001737">
    <property type="entry name" value="KsgA/Erm"/>
</dbReference>
<dbReference type="EMBL" id="SOPW01000009">
    <property type="protein sequence ID" value="TFB21046.1"/>
    <property type="molecule type" value="Genomic_DNA"/>
</dbReference>
<dbReference type="RefSeq" id="WP_134340187.1">
    <property type="nucleotide sequence ID" value="NZ_SOPW01000009.1"/>
</dbReference>
<feature type="binding site" evidence="7 8">
    <location>
        <position position="29"/>
    </location>
    <ligand>
        <name>S-adenosyl-L-methionine</name>
        <dbReference type="ChEBI" id="CHEBI:59789"/>
    </ligand>
</feature>
<evidence type="ECO:0000256" key="5">
    <source>
        <dbReference type="ARBA" id="ARBA00022691"/>
    </source>
</evidence>
<feature type="binding site" evidence="7 8">
    <location>
        <position position="56"/>
    </location>
    <ligand>
        <name>S-adenosyl-L-methionine</name>
        <dbReference type="ChEBI" id="CHEBI:59789"/>
    </ligand>
</feature>
<keyword evidence="4 7" id="KW-0808">Transferase</keyword>
<keyword evidence="11" id="KW-1185">Reference proteome</keyword>
<gene>
    <name evidence="7 10" type="primary">rsmA</name>
    <name evidence="7" type="synonym">ksgA</name>
    <name evidence="10" type="ORF">E3U55_09480</name>
</gene>
<name>A0A4Y8IML6_9BACI</name>
<organism evidence="10 11">
    <name type="scientific">Filobacillus milosensis</name>
    <dbReference type="NCBI Taxonomy" id="94137"/>
    <lineage>
        <taxon>Bacteria</taxon>
        <taxon>Bacillati</taxon>
        <taxon>Bacillota</taxon>
        <taxon>Bacilli</taxon>
        <taxon>Bacillales</taxon>
        <taxon>Bacillaceae</taxon>
        <taxon>Filobacillus</taxon>
    </lineage>
</organism>
<dbReference type="FunFam" id="3.40.50.150:FF:000023">
    <property type="entry name" value="Ribosomal RNA small subunit methyltransferase A"/>
    <property type="match status" value="1"/>
</dbReference>
<keyword evidence="6 7" id="KW-0694">RNA-binding</keyword>
<keyword evidence="1 7" id="KW-0963">Cytoplasm</keyword>
<accession>A0A4Y8IML6</accession>
<evidence type="ECO:0000259" key="9">
    <source>
        <dbReference type="SMART" id="SM00650"/>
    </source>
</evidence>
<dbReference type="FunFam" id="1.10.8.100:FF:000001">
    <property type="entry name" value="Ribosomal RNA small subunit methyltransferase A"/>
    <property type="match status" value="1"/>
</dbReference>
<evidence type="ECO:0000256" key="6">
    <source>
        <dbReference type="ARBA" id="ARBA00022884"/>
    </source>
</evidence>
<dbReference type="Pfam" id="PF00398">
    <property type="entry name" value="RrnaAD"/>
    <property type="match status" value="1"/>
</dbReference>
<reference evidence="10 11" key="1">
    <citation type="submission" date="2019-03" db="EMBL/GenBank/DDBJ databases">
        <authorList>
            <person name="He R.-H."/>
        </authorList>
    </citation>
    <scope>NUCLEOTIDE SEQUENCE [LARGE SCALE GENOMIC DNA]</scope>
    <source>
        <strain evidence="11">SH 714</strain>
    </source>
</reference>
<evidence type="ECO:0000313" key="10">
    <source>
        <dbReference type="EMBL" id="TFB21046.1"/>
    </source>
</evidence>
<dbReference type="PANTHER" id="PTHR11727">
    <property type="entry name" value="DIMETHYLADENOSINE TRANSFERASE"/>
    <property type="match status" value="1"/>
</dbReference>
<proteinExistence type="inferred from homology"/>
<dbReference type="Gene3D" id="1.10.8.100">
    <property type="entry name" value="Ribosomal RNA adenine dimethylase-like, domain 2"/>
    <property type="match status" value="1"/>
</dbReference>
<feature type="binding site" evidence="7 8">
    <location>
        <position position="31"/>
    </location>
    <ligand>
        <name>S-adenosyl-L-methionine</name>
        <dbReference type="ChEBI" id="CHEBI:59789"/>
    </ligand>
</feature>
<evidence type="ECO:0000256" key="1">
    <source>
        <dbReference type="ARBA" id="ARBA00022490"/>
    </source>
</evidence>
<feature type="domain" description="Ribosomal RNA adenine methylase transferase N-terminal" evidence="9">
    <location>
        <begin position="36"/>
        <end position="212"/>
    </location>
</feature>
<protein>
    <recommendedName>
        <fullName evidence="7">Ribosomal RNA small subunit methyltransferase A</fullName>
        <ecNumber evidence="7">2.1.1.182</ecNumber>
    </recommendedName>
    <alternativeName>
        <fullName evidence="7">16S rRNA (adenine(1518)-N(6)/adenine(1519)-N(6))-dimethyltransferase</fullName>
    </alternativeName>
    <alternativeName>
        <fullName evidence="7">16S rRNA dimethyladenosine transferase</fullName>
    </alternativeName>
    <alternativeName>
        <fullName evidence="7">16S rRNA dimethylase</fullName>
    </alternativeName>
    <alternativeName>
        <fullName evidence="7">S-adenosylmethionine-6-N', N'-adenosyl(rRNA) dimethyltransferase</fullName>
    </alternativeName>
</protein>
<dbReference type="InterPro" id="IPR011530">
    <property type="entry name" value="rRNA_adenine_dimethylase"/>
</dbReference>
<comment type="subcellular location">
    <subcellularLocation>
        <location evidence="7">Cytoplasm</location>
    </subcellularLocation>
</comment>
<keyword evidence="3 7" id="KW-0489">Methyltransferase</keyword>
<dbReference type="InterPro" id="IPR020598">
    <property type="entry name" value="rRNA_Ade_methylase_Trfase_N"/>
</dbReference>
<feature type="binding site" evidence="7 8">
    <location>
        <position position="127"/>
    </location>
    <ligand>
        <name>S-adenosyl-L-methionine</name>
        <dbReference type="ChEBI" id="CHEBI:59789"/>
    </ligand>
</feature>
<dbReference type="GO" id="GO:0005829">
    <property type="term" value="C:cytosol"/>
    <property type="evidence" value="ECO:0007669"/>
    <property type="project" value="TreeGrafter"/>
</dbReference>
<dbReference type="AlphaFoldDB" id="A0A4Y8IML6"/>
<dbReference type="EC" id="2.1.1.182" evidence="7"/>
<evidence type="ECO:0000256" key="7">
    <source>
        <dbReference type="HAMAP-Rule" id="MF_00607"/>
    </source>
</evidence>
<dbReference type="HAMAP" id="MF_00607">
    <property type="entry name" value="16SrRNA_methyltr_A"/>
    <property type="match status" value="1"/>
</dbReference>
<feature type="binding site" evidence="7 8">
    <location>
        <position position="102"/>
    </location>
    <ligand>
        <name>S-adenosyl-L-methionine</name>
        <dbReference type="ChEBI" id="CHEBI:59789"/>
    </ligand>
</feature>
<keyword evidence="2 7" id="KW-0698">rRNA processing</keyword>
<dbReference type="SUPFAM" id="SSF53335">
    <property type="entry name" value="S-adenosyl-L-methionine-dependent methyltransferases"/>
    <property type="match status" value="1"/>
</dbReference>
<evidence type="ECO:0000256" key="3">
    <source>
        <dbReference type="ARBA" id="ARBA00022603"/>
    </source>
</evidence>
<dbReference type="NCBIfam" id="TIGR00755">
    <property type="entry name" value="ksgA"/>
    <property type="match status" value="1"/>
</dbReference>
<dbReference type="PANTHER" id="PTHR11727:SF7">
    <property type="entry name" value="DIMETHYLADENOSINE TRANSFERASE-RELATED"/>
    <property type="match status" value="1"/>
</dbReference>
<sequence>MSKPIATISRTKEIMDKYKLGFKKSLGQNFIIDTNILKKIVDKAGVDHETVALEIGPGIGALTEQLAIEAQKVYAFEIDQRLMEVLNDTLSPYENITVINQDILEVELDKFLSEHLNEGQSAKVVANLPYYITTPILMKLLMARLPIDSMTVMMQKEVAERMAAGPNTKEYGSLSIAVQYYTHSKVVMTVPKTCFMPQPNVDSAILQLTKREQPAAIVDDEEIFFELVQASFGQRRKTIKNNLQRAFSDRLSKEQLQELFEGADIEPSRRGESLSIEEFAILANVCSRLMN</sequence>
<dbReference type="Proteomes" id="UP000297975">
    <property type="component" value="Unassembled WGS sequence"/>
</dbReference>
<dbReference type="PROSITE" id="PS51689">
    <property type="entry name" value="SAM_RNA_A_N6_MT"/>
    <property type="match status" value="1"/>
</dbReference>
<dbReference type="InterPro" id="IPR029063">
    <property type="entry name" value="SAM-dependent_MTases_sf"/>
</dbReference>
<dbReference type="GO" id="GO:0052908">
    <property type="term" value="F:16S rRNA (adenine(1518)-N(6)/adenine(1519)-N(6))-dimethyltransferase activity"/>
    <property type="evidence" value="ECO:0007669"/>
    <property type="project" value="UniProtKB-EC"/>
</dbReference>
<evidence type="ECO:0000256" key="4">
    <source>
        <dbReference type="ARBA" id="ARBA00022679"/>
    </source>
</evidence>
<evidence type="ECO:0000256" key="2">
    <source>
        <dbReference type="ARBA" id="ARBA00022552"/>
    </source>
</evidence>